<dbReference type="HOGENOM" id="CLU_088310_0_0_1"/>
<accession>E0S9W0</accession>
<dbReference type="PANTHER" id="PTHR10677">
    <property type="entry name" value="UBIQUILIN"/>
    <property type="match status" value="1"/>
</dbReference>
<dbReference type="SMART" id="SM00213">
    <property type="entry name" value="UBQ"/>
    <property type="match status" value="1"/>
</dbReference>
<dbReference type="VEuPathDB" id="MicrosporidiaDB:Eint_101700"/>
<dbReference type="InterPro" id="IPR000626">
    <property type="entry name" value="Ubiquitin-like_dom"/>
</dbReference>
<keyword evidence="3" id="KW-1185">Reference proteome</keyword>
<dbReference type="CDD" id="cd17039">
    <property type="entry name" value="Ubl_ubiquitin_like"/>
    <property type="match status" value="1"/>
</dbReference>
<dbReference type="Gene3D" id="1.10.8.10">
    <property type="entry name" value="DNA helicase RuvA subunit, C-terminal domain"/>
    <property type="match status" value="1"/>
</dbReference>
<protein>
    <recommendedName>
        <fullName evidence="1">Ubiquitin-like domain-containing protein</fullName>
    </recommendedName>
</protein>
<dbReference type="GO" id="GO:0005829">
    <property type="term" value="C:cytosol"/>
    <property type="evidence" value="ECO:0007669"/>
    <property type="project" value="TreeGrafter"/>
</dbReference>
<dbReference type="AlphaFoldDB" id="E0S9W0"/>
<sequence>MSIRLTIRYRTDSIEASVMMTDTLESLKLRIQEITGVPVDSQVLLFNDRVLNDNNKELKELGIENDSTLYLKKRSGARKEGKRQDFTASMMKNPLVKNFLKNPDAMKSIVEMFPGLKEEMSNNPELRMMMNSSNLQEELEMFSMNPEYMNTQLKNLDITMSKLENIPGGLNMINSMIKDVQDPLSSALKEGMGRGYRVKEGRKIDKPINEAIPGARKEESQLVKYRDKLAELKQIGFSNTRKNFTALIACNGDLERSIMYLRELDSKSSPTQRAK</sequence>
<dbReference type="SUPFAM" id="SSF46934">
    <property type="entry name" value="UBA-like"/>
    <property type="match status" value="1"/>
</dbReference>
<dbReference type="PROSITE" id="PS50053">
    <property type="entry name" value="UBIQUITIN_2"/>
    <property type="match status" value="1"/>
</dbReference>
<dbReference type="KEGG" id="ein:Eint_101700"/>
<reference evidence="2 3" key="2">
    <citation type="journal article" date="2012" name="Proc. Natl. Acad. Sci. U.S.A.">
        <title>Gain and loss of multiple functionally related, horizontally transferred genes in the reduced genomes of two microsporidian parasites.</title>
        <authorList>
            <person name="Pombert J.-F."/>
            <person name="Selman M."/>
            <person name="Burki F."/>
            <person name="Bardell F.T."/>
            <person name="Farinelli L."/>
            <person name="Solter L.F."/>
            <person name="Whitman D.W."/>
            <person name="Weiss L.M."/>
            <person name="Corradi N."/>
            <person name="Keeling P.J."/>
        </authorList>
    </citation>
    <scope>NUCLEOTIDE SEQUENCE [LARGE SCALE GENOMIC DNA]</scope>
    <source>
        <strain evidence="2 3">ATCC 50506</strain>
    </source>
</reference>
<dbReference type="PANTHER" id="PTHR10677:SF3">
    <property type="entry name" value="FI07626P-RELATED"/>
    <property type="match status" value="1"/>
</dbReference>
<dbReference type="GO" id="GO:0031593">
    <property type="term" value="F:polyubiquitin modification-dependent protein binding"/>
    <property type="evidence" value="ECO:0007669"/>
    <property type="project" value="TreeGrafter"/>
</dbReference>
<dbReference type="InterPro" id="IPR009060">
    <property type="entry name" value="UBA-like_sf"/>
</dbReference>
<evidence type="ECO:0000259" key="1">
    <source>
        <dbReference type="PROSITE" id="PS50053"/>
    </source>
</evidence>
<dbReference type="InterPro" id="IPR015496">
    <property type="entry name" value="Ubiquilin"/>
</dbReference>
<dbReference type="GO" id="GO:0006511">
    <property type="term" value="P:ubiquitin-dependent protein catabolic process"/>
    <property type="evidence" value="ECO:0007669"/>
    <property type="project" value="TreeGrafter"/>
</dbReference>
<evidence type="ECO:0000313" key="3">
    <source>
        <dbReference type="Proteomes" id="UP000002313"/>
    </source>
</evidence>
<gene>
    <name evidence="2" type="ORF">Eint_101700</name>
</gene>
<dbReference type="GeneID" id="9699561"/>
<feature type="domain" description="Ubiquitin-like" evidence="1">
    <location>
        <begin position="3"/>
        <end position="71"/>
    </location>
</feature>
<dbReference type="Pfam" id="PF23195">
    <property type="entry name" value="UBQLN1"/>
    <property type="match status" value="1"/>
</dbReference>
<dbReference type="EMBL" id="CP001951">
    <property type="protein sequence ID" value="ADM12495.1"/>
    <property type="molecule type" value="Genomic_DNA"/>
</dbReference>
<organism evidence="2 3">
    <name type="scientific">Encephalitozoon intestinalis (strain ATCC 50506)</name>
    <name type="common">Microsporidian parasite</name>
    <name type="synonym">Septata intestinalis</name>
    <dbReference type="NCBI Taxonomy" id="876142"/>
    <lineage>
        <taxon>Eukaryota</taxon>
        <taxon>Fungi</taxon>
        <taxon>Fungi incertae sedis</taxon>
        <taxon>Microsporidia</taxon>
        <taxon>Unikaryonidae</taxon>
        <taxon>Encephalitozoon</taxon>
    </lineage>
</organism>
<dbReference type="RefSeq" id="XP_003073855.1">
    <property type="nucleotide sequence ID" value="XM_003073809.1"/>
</dbReference>
<name>E0S9W0_ENCIT</name>
<evidence type="ECO:0000313" key="2">
    <source>
        <dbReference type="EMBL" id="ADM12495.1"/>
    </source>
</evidence>
<proteinExistence type="predicted"/>
<dbReference type="Gene3D" id="3.10.20.90">
    <property type="entry name" value="Phosphatidylinositol 3-kinase Catalytic Subunit, Chain A, domain 1"/>
    <property type="match status" value="1"/>
</dbReference>
<reference evidence="2 3" key="1">
    <citation type="journal article" date="2010" name="Nat. Commun.">
        <title>The complete sequence of the smallest known nuclear genome from the microsporidian Encephalitozoon intestinalis.</title>
        <authorList>
            <person name="Corradi N."/>
            <person name="Pombert J.-F."/>
            <person name="Farinelli L."/>
            <person name="Didier E.S."/>
            <person name="Keeling P.J."/>
        </authorList>
    </citation>
    <scope>NUCLEOTIDE SEQUENCE [LARGE SCALE GENOMIC DNA]</scope>
    <source>
        <strain evidence="2 3">ATCC 50506</strain>
    </source>
</reference>
<dbReference type="InterPro" id="IPR029071">
    <property type="entry name" value="Ubiquitin-like_domsf"/>
</dbReference>
<dbReference type="Pfam" id="PF00240">
    <property type="entry name" value="ubiquitin"/>
    <property type="match status" value="1"/>
</dbReference>
<dbReference type="SUPFAM" id="SSF54236">
    <property type="entry name" value="Ubiquitin-like"/>
    <property type="match status" value="1"/>
</dbReference>
<dbReference type="Proteomes" id="UP000002313">
    <property type="component" value="Chromosome X"/>
</dbReference>
<dbReference type="OrthoDB" id="267397at2759"/>